<proteinExistence type="predicted"/>
<dbReference type="Gene3D" id="1.50.10.10">
    <property type="match status" value="1"/>
</dbReference>
<dbReference type="Pfam" id="PF07470">
    <property type="entry name" value="Glyco_hydro_88"/>
    <property type="match status" value="1"/>
</dbReference>
<sequence>MKRLIYLVFLLISLNGSAQELPYSQQLALTAMHIWPDSFSVVPGRPARWSYDQGVILKGIEGIWLATGDAKWFRYIQHSMDHYVREDGSIKDYNPEHYNIDHINNGKLLLTLYRVTGKEKYKKAVQLLRKQLLTHPRTNEGGFWHKKIYPFQMWLDGLYMGQPFYAEYAQVFGEDTIFNDVARQFVLMEKHSRDDKTGLLYHGYDESRQQRWADKVTGRSPHFWGRALGWFGMAMVDVLDYFPMEHPGRKQIIDILNRFATAVVKVQDAHTGMWYDIVDLPHRAPNYLESSATAMLAYTLAKASRKGYIAESYRAHAQKAFEGLVKYKLSKSADGFTNLEGTVSVSGLGGNPYRDGSFEYYMSEKVVQNDPKGMGAFILAANEIEMIPNLSQGKGKTILLDNFFNNEWKAGPSGKPEPWHYIWEERGNNGYFFWGSIFEQHGAAISTLKAAPSAANLKKAAVYIIVDPDTDRETAHPNYMTRAYATIIANWVKAGGVLVVMGNNSVNAEQEKINLLLQKFGIRFKGDDQLMVKGNNYDEGKVDIDANHPIFKTARNVFLKEVTSLQITPPAKSILRTKDFDIMASAKYGKGTVFVVGDPWIYNEYVDGRKLPSKYENYAAAKDLVKWLLSNTRRM</sequence>
<keyword evidence="1" id="KW-0378">Hydrolase</keyword>
<dbReference type="RefSeq" id="WP_330974458.1">
    <property type="nucleotide sequence ID" value="NZ_JAZGLY010000003.1"/>
</dbReference>
<dbReference type="InterPro" id="IPR008928">
    <property type="entry name" value="6-hairpin_glycosidase_sf"/>
</dbReference>
<protein>
    <submittedName>
        <fullName evidence="4">DUF4350 domain-containing protein</fullName>
    </submittedName>
</protein>
<evidence type="ECO:0000259" key="3">
    <source>
        <dbReference type="Pfam" id="PF14258"/>
    </source>
</evidence>
<dbReference type="Gene3D" id="3.40.50.880">
    <property type="match status" value="1"/>
</dbReference>
<keyword evidence="5" id="KW-1185">Reference proteome</keyword>
<reference evidence="4 5" key="1">
    <citation type="submission" date="2024-01" db="EMBL/GenBank/DDBJ databases">
        <title>Niabella digestum sp. nov., isolated from waste digestion system.</title>
        <authorList>
            <person name="Zhang L."/>
        </authorList>
    </citation>
    <scope>NUCLEOTIDE SEQUENCE [LARGE SCALE GENOMIC DNA]</scope>
    <source>
        <strain evidence="4 5">A18</strain>
    </source>
</reference>
<dbReference type="SUPFAM" id="SSF52317">
    <property type="entry name" value="Class I glutamine amidotransferase-like"/>
    <property type="match status" value="1"/>
</dbReference>
<comment type="caution">
    <text evidence="4">The sequence shown here is derived from an EMBL/GenBank/DDBJ whole genome shotgun (WGS) entry which is preliminary data.</text>
</comment>
<dbReference type="InterPro" id="IPR010905">
    <property type="entry name" value="Glyco_hydro_88"/>
</dbReference>
<dbReference type="SUPFAM" id="SSF48208">
    <property type="entry name" value="Six-hairpin glycosidases"/>
    <property type="match status" value="1"/>
</dbReference>
<dbReference type="PANTHER" id="PTHR33886">
    <property type="entry name" value="UNSATURATED RHAMNOGALACTURONAN HYDROLASE (EUROFUNG)"/>
    <property type="match status" value="1"/>
</dbReference>
<evidence type="ECO:0000313" key="5">
    <source>
        <dbReference type="Proteomes" id="UP001357452"/>
    </source>
</evidence>
<evidence type="ECO:0000256" key="1">
    <source>
        <dbReference type="ARBA" id="ARBA00022801"/>
    </source>
</evidence>
<feature type="signal peptide" evidence="2">
    <location>
        <begin position="1"/>
        <end position="18"/>
    </location>
</feature>
<dbReference type="PANTHER" id="PTHR33886:SF8">
    <property type="entry name" value="UNSATURATED RHAMNOGALACTURONAN HYDROLASE (EUROFUNG)"/>
    <property type="match status" value="1"/>
</dbReference>
<name>A0ABU7RGD3_9BACT</name>
<keyword evidence="2" id="KW-0732">Signal</keyword>
<evidence type="ECO:0000313" key="4">
    <source>
        <dbReference type="EMBL" id="MEE6187049.1"/>
    </source>
</evidence>
<organism evidence="4 5">
    <name type="scientific">Niabella digestorum</name>
    <dbReference type="NCBI Taxonomy" id="3117701"/>
    <lineage>
        <taxon>Bacteria</taxon>
        <taxon>Pseudomonadati</taxon>
        <taxon>Bacteroidota</taxon>
        <taxon>Chitinophagia</taxon>
        <taxon>Chitinophagales</taxon>
        <taxon>Chitinophagaceae</taxon>
        <taxon>Niabella</taxon>
    </lineage>
</organism>
<accession>A0ABU7RGD3</accession>
<gene>
    <name evidence="4" type="ORF">V2H41_07170</name>
</gene>
<dbReference type="InterPro" id="IPR052043">
    <property type="entry name" value="PolySaccharide_Degr_Enz"/>
</dbReference>
<evidence type="ECO:0000256" key="2">
    <source>
        <dbReference type="SAM" id="SignalP"/>
    </source>
</evidence>
<dbReference type="InterPro" id="IPR012341">
    <property type="entry name" value="6hp_glycosidase-like_sf"/>
</dbReference>
<feature type="chain" id="PRO_5046748244" evidence="2">
    <location>
        <begin position="19"/>
        <end position="635"/>
    </location>
</feature>
<dbReference type="Proteomes" id="UP001357452">
    <property type="component" value="Unassembled WGS sequence"/>
</dbReference>
<dbReference type="InterPro" id="IPR029062">
    <property type="entry name" value="Class_I_gatase-like"/>
</dbReference>
<dbReference type="InterPro" id="IPR025646">
    <property type="entry name" value="DUF4350"/>
</dbReference>
<dbReference type="Pfam" id="PF14258">
    <property type="entry name" value="DUF4350"/>
    <property type="match status" value="1"/>
</dbReference>
<dbReference type="EMBL" id="JAZGLY010000003">
    <property type="protein sequence ID" value="MEE6187049.1"/>
    <property type="molecule type" value="Genomic_DNA"/>
</dbReference>
<feature type="domain" description="DUF4350" evidence="3">
    <location>
        <begin position="426"/>
        <end position="601"/>
    </location>
</feature>